<dbReference type="AlphaFoldDB" id="W0FTV0"/>
<accession>W0FTV0</accession>
<dbReference type="EMBL" id="KC246877">
    <property type="protein sequence ID" value="AHF26367.1"/>
    <property type="molecule type" value="Genomic_DNA"/>
</dbReference>
<proteinExistence type="predicted"/>
<organism evidence="1">
    <name type="scientific">uncultured bacterium Contig1771_n_1784_cl</name>
    <dbReference type="NCBI Taxonomy" id="1393511"/>
    <lineage>
        <taxon>Bacteria</taxon>
        <taxon>environmental samples</taxon>
    </lineage>
</organism>
<name>W0FTV0_9BACT</name>
<sequence length="48" mass="5360">MIPPPLIVREIIVISEKEDHVLTGKEKALRSLNLKALVRETGLEIVVV</sequence>
<protein>
    <submittedName>
        <fullName evidence="1">Uncharacterized protein</fullName>
    </submittedName>
</protein>
<evidence type="ECO:0000313" key="1">
    <source>
        <dbReference type="EMBL" id="AHF26367.1"/>
    </source>
</evidence>
<reference evidence="1" key="1">
    <citation type="journal article" date="2013" name="PLoS ONE">
        <title>Metagenomic insights into the carbohydrate-active enzymes carried by the microorganisms adhering to solid digesta in the rumen of cows.</title>
        <authorList>
            <person name="Wang L."/>
            <person name="Hatem A."/>
            <person name="Catalyurek U.V."/>
            <person name="Morrison M."/>
            <person name="Yu Z."/>
        </authorList>
    </citation>
    <scope>NUCLEOTIDE SEQUENCE</scope>
</reference>